<reference evidence="1" key="2">
    <citation type="submission" date="2021-12" db="EMBL/GenBank/DDBJ databases">
        <title>Resequencing data analysis of finger millet.</title>
        <authorList>
            <person name="Hatakeyama M."/>
            <person name="Aluri S."/>
            <person name="Balachadran M.T."/>
            <person name="Sivarajan S.R."/>
            <person name="Poveda L."/>
            <person name="Shimizu-Inatsugi R."/>
            <person name="Schlapbach R."/>
            <person name="Sreeman S.M."/>
            <person name="Shimizu K.K."/>
        </authorList>
    </citation>
    <scope>NUCLEOTIDE SEQUENCE</scope>
</reference>
<organism evidence="1 2">
    <name type="scientific">Eleusine coracana subsp. coracana</name>
    <dbReference type="NCBI Taxonomy" id="191504"/>
    <lineage>
        <taxon>Eukaryota</taxon>
        <taxon>Viridiplantae</taxon>
        <taxon>Streptophyta</taxon>
        <taxon>Embryophyta</taxon>
        <taxon>Tracheophyta</taxon>
        <taxon>Spermatophyta</taxon>
        <taxon>Magnoliopsida</taxon>
        <taxon>Liliopsida</taxon>
        <taxon>Poales</taxon>
        <taxon>Poaceae</taxon>
        <taxon>PACMAD clade</taxon>
        <taxon>Chloridoideae</taxon>
        <taxon>Cynodonteae</taxon>
        <taxon>Eleusininae</taxon>
        <taxon>Eleusine</taxon>
    </lineage>
</organism>
<dbReference type="Pfam" id="PF07911">
    <property type="entry name" value="DUF1677"/>
    <property type="match status" value="1"/>
</dbReference>
<evidence type="ECO:0000313" key="2">
    <source>
        <dbReference type="Proteomes" id="UP001054889"/>
    </source>
</evidence>
<dbReference type="EMBL" id="BQKI01000005">
    <property type="protein sequence ID" value="GJM94854.1"/>
    <property type="molecule type" value="Genomic_DNA"/>
</dbReference>
<gene>
    <name evidence="1" type="primary">ga11536</name>
    <name evidence="1" type="ORF">PR202_ga11536</name>
</gene>
<keyword evidence="2" id="KW-1185">Reference proteome</keyword>
<dbReference type="PANTHER" id="PTHR33108">
    <property type="entry name" value="OS01G0745000 PROTEIN"/>
    <property type="match status" value="1"/>
</dbReference>
<accession>A0AAV5C9U2</accession>
<proteinExistence type="predicted"/>
<evidence type="ECO:0000313" key="1">
    <source>
        <dbReference type="EMBL" id="GJM94854.1"/>
    </source>
</evidence>
<dbReference type="Proteomes" id="UP001054889">
    <property type="component" value="Unassembled WGS sequence"/>
</dbReference>
<dbReference type="PANTHER" id="PTHR33108:SF49">
    <property type="entry name" value="OS05G0202600 PROTEIN"/>
    <property type="match status" value="1"/>
</dbReference>
<dbReference type="InterPro" id="IPR012876">
    <property type="entry name" value="DUF1677_pln"/>
</dbReference>
<sequence length="142" mass="15143">MYLLLQLIFQLNTKTDMQITSMQTGNALLLQPKPKDQDLRRSFSECLYNGKDRLAVPAVISGGGGSSDDATETVRCACCNVPEDCTAAYIRRVRAAHCGSWVCAASAQRPSASGCGGSPALAWRRRCGGTWLCAGTSTRPPG</sequence>
<protein>
    <submittedName>
        <fullName evidence="1">Uncharacterized protein</fullName>
    </submittedName>
</protein>
<dbReference type="AlphaFoldDB" id="A0AAV5C9U2"/>
<name>A0AAV5C9U2_ELECO</name>
<reference evidence="1" key="1">
    <citation type="journal article" date="2018" name="DNA Res.">
        <title>Multiple hybrid de novo genome assembly of finger millet, an orphan allotetraploid crop.</title>
        <authorList>
            <person name="Hatakeyama M."/>
            <person name="Aluri S."/>
            <person name="Balachadran M.T."/>
            <person name="Sivarajan S.R."/>
            <person name="Patrignani A."/>
            <person name="Gruter S."/>
            <person name="Poveda L."/>
            <person name="Shimizu-Inatsugi R."/>
            <person name="Baeten J."/>
            <person name="Francoijs K.J."/>
            <person name="Nataraja K.N."/>
            <person name="Reddy Y.A.N."/>
            <person name="Phadnis S."/>
            <person name="Ravikumar R.L."/>
            <person name="Schlapbach R."/>
            <person name="Sreeman S.M."/>
            <person name="Shimizu K.K."/>
        </authorList>
    </citation>
    <scope>NUCLEOTIDE SEQUENCE</scope>
</reference>
<comment type="caution">
    <text evidence="1">The sequence shown here is derived from an EMBL/GenBank/DDBJ whole genome shotgun (WGS) entry which is preliminary data.</text>
</comment>